<dbReference type="EMBL" id="CP069620">
    <property type="protein sequence ID" value="UZH54177.1"/>
    <property type="molecule type" value="Genomic_DNA"/>
</dbReference>
<dbReference type="Gene3D" id="3.30.70.1290">
    <property type="entry name" value="Transposase IS200-like"/>
    <property type="match status" value="1"/>
</dbReference>
<dbReference type="Pfam" id="PF01797">
    <property type="entry name" value="Y1_Tnp"/>
    <property type="match status" value="1"/>
</dbReference>
<organism evidence="2 3">
    <name type="scientific">Salinimicrobium tongyeongense</name>
    <dbReference type="NCBI Taxonomy" id="2809707"/>
    <lineage>
        <taxon>Bacteria</taxon>
        <taxon>Pseudomonadati</taxon>
        <taxon>Bacteroidota</taxon>
        <taxon>Flavobacteriia</taxon>
        <taxon>Flavobacteriales</taxon>
        <taxon>Flavobacteriaceae</taxon>
        <taxon>Salinimicrobium</taxon>
    </lineage>
</organism>
<reference evidence="2" key="1">
    <citation type="submission" date="2021-02" db="EMBL/GenBank/DDBJ databases">
        <title>Salinimicrobium sp. nov. isolated from seawater in Tongyeong, Republic of Korea.</title>
        <authorList>
            <person name="Lee S.-J."/>
        </authorList>
    </citation>
    <scope>NUCLEOTIDE SEQUENCE</scope>
    <source>
        <strain evidence="2">HN-2-9-2</strain>
    </source>
</reference>
<dbReference type="InterPro" id="IPR002686">
    <property type="entry name" value="Transposase_17"/>
</dbReference>
<dbReference type="PANTHER" id="PTHR33360:SF2">
    <property type="entry name" value="TRANSPOSASE FOR INSERTION SEQUENCE ELEMENT IS200"/>
    <property type="match status" value="1"/>
</dbReference>
<dbReference type="Proteomes" id="UP001163981">
    <property type="component" value="Chromosome"/>
</dbReference>
<dbReference type="NCBIfam" id="NF033573">
    <property type="entry name" value="transpos_IS200"/>
    <property type="match status" value="1"/>
</dbReference>
<accession>A0ABY6NMR3</accession>
<evidence type="ECO:0000313" key="2">
    <source>
        <dbReference type="EMBL" id="UZH54177.1"/>
    </source>
</evidence>
<name>A0ABY6NMR3_9FLAO</name>
<sequence length="165" mass="19576">MKNIRSPDRGVIWCIMGQSLVKNYIHLVFSTKHRQPLIYPPVEAELYSYLGGICNKLDCQVIKIGGYFDHIHILCMLSKKLALVKLLEELKSHSSKWIKTKGEGYENFYWQDGYGAFSVNPSEVDKVTIYISKQHEHHQKKSFQDEYRDFMKKYQVEFDERYVWD</sequence>
<dbReference type="PANTHER" id="PTHR33360">
    <property type="entry name" value="TRANSPOSASE FOR INSERTION SEQUENCE ELEMENT IS200"/>
    <property type="match status" value="1"/>
</dbReference>
<keyword evidence="3" id="KW-1185">Reference proteome</keyword>
<dbReference type="SMART" id="SM01321">
    <property type="entry name" value="Y1_Tnp"/>
    <property type="match status" value="1"/>
</dbReference>
<gene>
    <name evidence="2" type="primary">tnpA</name>
    <name evidence="2" type="ORF">JRG66_09210</name>
</gene>
<feature type="domain" description="Transposase IS200-like" evidence="1">
    <location>
        <begin position="21"/>
        <end position="134"/>
    </location>
</feature>
<evidence type="ECO:0000259" key="1">
    <source>
        <dbReference type="SMART" id="SM01321"/>
    </source>
</evidence>
<protein>
    <submittedName>
        <fullName evidence="2">IS200/IS605 family transposase</fullName>
    </submittedName>
</protein>
<evidence type="ECO:0000313" key="3">
    <source>
        <dbReference type="Proteomes" id="UP001163981"/>
    </source>
</evidence>
<dbReference type="RefSeq" id="WP_265162487.1">
    <property type="nucleotide sequence ID" value="NZ_CP069620.1"/>
</dbReference>
<proteinExistence type="predicted"/>
<dbReference type="InterPro" id="IPR036515">
    <property type="entry name" value="Transposase_17_sf"/>
</dbReference>
<dbReference type="SUPFAM" id="SSF143422">
    <property type="entry name" value="Transposase IS200-like"/>
    <property type="match status" value="1"/>
</dbReference>